<dbReference type="Proteomes" id="UP000198724">
    <property type="component" value="Unassembled WGS sequence"/>
</dbReference>
<dbReference type="InterPro" id="IPR021782">
    <property type="entry name" value="DUF3347"/>
</dbReference>
<feature type="region of interest" description="Disordered" evidence="1">
    <location>
        <begin position="24"/>
        <end position="47"/>
    </location>
</feature>
<feature type="domain" description="DUF3347" evidence="3">
    <location>
        <begin position="74"/>
        <end position="164"/>
    </location>
</feature>
<dbReference type="Pfam" id="PF11827">
    <property type="entry name" value="DUF3347"/>
    <property type="match status" value="1"/>
</dbReference>
<evidence type="ECO:0000313" key="4">
    <source>
        <dbReference type="EMBL" id="SFH05625.1"/>
    </source>
</evidence>
<dbReference type="RefSeq" id="WP_245756249.1">
    <property type="nucleotide sequence ID" value="NZ_FOOT01000005.1"/>
</dbReference>
<evidence type="ECO:0000259" key="3">
    <source>
        <dbReference type="Pfam" id="PF11827"/>
    </source>
</evidence>
<dbReference type="EMBL" id="FOOT01000005">
    <property type="protein sequence ID" value="SFH05625.1"/>
    <property type="molecule type" value="Genomic_DNA"/>
</dbReference>
<gene>
    <name evidence="4" type="ORF">SAMN05421739_105236</name>
</gene>
<evidence type="ECO:0000256" key="1">
    <source>
        <dbReference type="SAM" id="MobiDB-lite"/>
    </source>
</evidence>
<dbReference type="AlphaFoldDB" id="A0A1I2WWF4"/>
<keyword evidence="5" id="KW-1185">Reference proteome</keyword>
<evidence type="ECO:0000256" key="2">
    <source>
        <dbReference type="SAM" id="SignalP"/>
    </source>
</evidence>
<sequence length="211" mass="22672">MKKTLVAATLAAFFFTSCSNQNQDDATAAHGQEHHEGMHHGDTTSADAAGQTVVETPDYTSVAEPFKTKVSQLVDEYLKLTDALVASDAEAAKAAANQVLSVAKAMPVAAIAEPEAKTYAEEKTQEVVSSATSITGAATIDAQRENLEQLSEAVFAMAKAFDANHQTLYYQHCPMALNDKGGYWLSSNKEIRNPYFGDKMLKCGSTEEVLD</sequence>
<evidence type="ECO:0000313" key="5">
    <source>
        <dbReference type="Proteomes" id="UP000198724"/>
    </source>
</evidence>
<dbReference type="STRING" id="1436961.SAMN05421739_105236"/>
<dbReference type="PROSITE" id="PS51257">
    <property type="entry name" value="PROKAR_LIPOPROTEIN"/>
    <property type="match status" value="1"/>
</dbReference>
<feature type="signal peptide" evidence="2">
    <location>
        <begin position="1"/>
        <end position="22"/>
    </location>
</feature>
<name>A0A1I2WWF4_9BACT</name>
<organism evidence="4 5">
    <name type="scientific">Pontibacter chinhatensis</name>
    <dbReference type="NCBI Taxonomy" id="1436961"/>
    <lineage>
        <taxon>Bacteria</taxon>
        <taxon>Pseudomonadati</taxon>
        <taxon>Bacteroidota</taxon>
        <taxon>Cytophagia</taxon>
        <taxon>Cytophagales</taxon>
        <taxon>Hymenobacteraceae</taxon>
        <taxon>Pontibacter</taxon>
    </lineage>
</organism>
<reference evidence="5" key="1">
    <citation type="submission" date="2016-10" db="EMBL/GenBank/DDBJ databases">
        <authorList>
            <person name="Varghese N."/>
            <person name="Submissions S."/>
        </authorList>
    </citation>
    <scope>NUCLEOTIDE SEQUENCE [LARGE SCALE GENOMIC DNA]</scope>
    <source>
        <strain evidence="5">LP51</strain>
    </source>
</reference>
<feature type="compositionally biased region" description="Basic and acidic residues" evidence="1">
    <location>
        <begin position="31"/>
        <end position="42"/>
    </location>
</feature>
<keyword evidence="2" id="KW-0732">Signal</keyword>
<accession>A0A1I2WWF4</accession>
<protein>
    <recommendedName>
        <fullName evidence="3">DUF3347 domain-containing protein</fullName>
    </recommendedName>
</protein>
<feature type="chain" id="PRO_5011635588" description="DUF3347 domain-containing protein" evidence="2">
    <location>
        <begin position="23"/>
        <end position="211"/>
    </location>
</feature>
<proteinExistence type="predicted"/>